<proteinExistence type="predicted"/>
<dbReference type="VEuPathDB" id="FungiDB:BTJ68_09702"/>
<keyword evidence="1" id="KW-1133">Transmembrane helix</keyword>
<gene>
    <name evidence="2" type="ORF">BTJ68_09702</name>
</gene>
<sequence length="240" mass="26941">MHTITKARVALSVALAILMLAAGLELASISSMVYWLHYRAGKEFAIAYQDSTFSLHGKPENLLVDQGHTSNGAAGTAFVLVSFLGFVALALRNRRYPGTFSRFLYSFWLAMTVLSALLSIAALVYTFVITYQHDGQSIDVSQASTLGNRPYPDYHAYPLESWTPENWFAAVRRLDLANQSERSDIELHLVVMKVWKWNLIPLTMLGVTVVGLAFAEKSVRERRERRILMGVGREQKRVSV</sequence>
<evidence type="ECO:0000313" key="2">
    <source>
        <dbReference type="EMBL" id="OTA31836.1"/>
    </source>
</evidence>
<comment type="caution">
    <text evidence="2">The sequence shown here is derived from an EMBL/GenBank/DDBJ whole genome shotgun (WGS) entry which is preliminary data.</text>
</comment>
<dbReference type="OrthoDB" id="3597048at2759"/>
<dbReference type="AlphaFoldDB" id="A0A1Z5T723"/>
<evidence type="ECO:0000256" key="1">
    <source>
        <dbReference type="SAM" id="Phobius"/>
    </source>
</evidence>
<keyword evidence="1" id="KW-0472">Membrane</keyword>
<keyword evidence="1" id="KW-0812">Transmembrane</keyword>
<dbReference type="InParanoid" id="A0A1Z5T723"/>
<reference evidence="2 3" key="1">
    <citation type="submission" date="2017-01" db="EMBL/GenBank/DDBJ databases">
        <title>The recent genome duplication of the halophilic yeast Hortaea werneckii: insights from long-read sequencing.</title>
        <authorList>
            <person name="Sinha S."/>
            <person name="Flibotte S."/>
            <person name="Neira M."/>
            <person name="Lenassi M."/>
            <person name="Gostincar C."/>
            <person name="Stajich J.E."/>
            <person name="Nislow C.E."/>
        </authorList>
    </citation>
    <scope>NUCLEOTIDE SEQUENCE [LARGE SCALE GENOMIC DNA]</scope>
    <source>
        <strain evidence="2 3">EXF-2000</strain>
    </source>
</reference>
<accession>A0A1Z5T723</accession>
<organism evidence="2 3">
    <name type="scientific">Hortaea werneckii EXF-2000</name>
    <dbReference type="NCBI Taxonomy" id="1157616"/>
    <lineage>
        <taxon>Eukaryota</taxon>
        <taxon>Fungi</taxon>
        <taxon>Dikarya</taxon>
        <taxon>Ascomycota</taxon>
        <taxon>Pezizomycotina</taxon>
        <taxon>Dothideomycetes</taxon>
        <taxon>Dothideomycetidae</taxon>
        <taxon>Mycosphaerellales</taxon>
        <taxon>Teratosphaeriaceae</taxon>
        <taxon>Hortaea</taxon>
    </lineage>
</organism>
<feature type="transmembrane region" description="Helical" evidence="1">
    <location>
        <begin position="72"/>
        <end position="91"/>
    </location>
</feature>
<protein>
    <submittedName>
        <fullName evidence="2">Uncharacterized protein</fullName>
    </submittedName>
</protein>
<dbReference type="Proteomes" id="UP000194280">
    <property type="component" value="Unassembled WGS sequence"/>
</dbReference>
<name>A0A1Z5T723_HORWE</name>
<feature type="transmembrane region" description="Helical" evidence="1">
    <location>
        <begin position="197"/>
        <end position="215"/>
    </location>
</feature>
<feature type="transmembrane region" description="Helical" evidence="1">
    <location>
        <begin position="103"/>
        <end position="128"/>
    </location>
</feature>
<evidence type="ECO:0000313" key="3">
    <source>
        <dbReference type="Proteomes" id="UP000194280"/>
    </source>
</evidence>
<dbReference type="EMBL" id="MUNK01000106">
    <property type="protein sequence ID" value="OTA31836.1"/>
    <property type="molecule type" value="Genomic_DNA"/>
</dbReference>
<keyword evidence="3" id="KW-1185">Reference proteome</keyword>